<evidence type="ECO:0000313" key="10">
    <source>
        <dbReference type="Proteomes" id="UP000464378"/>
    </source>
</evidence>
<dbReference type="Proteomes" id="UP000464378">
    <property type="component" value="Chromosome"/>
</dbReference>
<keyword evidence="9" id="KW-0808">Transferase</keyword>
<name>A0A6C2YJE7_9BACT</name>
<dbReference type="InterPro" id="IPR013655">
    <property type="entry name" value="PAS_fold_3"/>
</dbReference>
<accession>A0A6C2YJE7</accession>
<dbReference type="InParanoid" id="A0A6C2YJE7"/>
<feature type="transmembrane region" description="Helical" evidence="7">
    <location>
        <begin position="240"/>
        <end position="258"/>
    </location>
</feature>
<evidence type="ECO:0000256" key="4">
    <source>
        <dbReference type="ARBA" id="ARBA00022989"/>
    </source>
</evidence>
<dbReference type="InterPro" id="IPR007895">
    <property type="entry name" value="MASE1"/>
</dbReference>
<evidence type="ECO:0000256" key="1">
    <source>
        <dbReference type="ARBA" id="ARBA00004651"/>
    </source>
</evidence>
<dbReference type="InterPro" id="IPR052155">
    <property type="entry name" value="Biofilm_reg_signaling"/>
</dbReference>
<keyword evidence="6" id="KW-0175">Coiled coil</keyword>
<feature type="transmembrane region" description="Helical" evidence="7">
    <location>
        <begin position="126"/>
        <end position="148"/>
    </location>
</feature>
<dbReference type="NCBIfam" id="TIGR00229">
    <property type="entry name" value="sensory_box"/>
    <property type="match status" value="1"/>
</dbReference>
<dbReference type="SUPFAM" id="SSF55785">
    <property type="entry name" value="PYP-like sensor domain (PAS domain)"/>
    <property type="match status" value="1"/>
</dbReference>
<feature type="transmembrane region" description="Helical" evidence="7">
    <location>
        <begin position="84"/>
        <end position="105"/>
    </location>
</feature>
<feature type="transmembrane region" description="Helical" evidence="7">
    <location>
        <begin position="191"/>
        <end position="211"/>
    </location>
</feature>
<evidence type="ECO:0000256" key="2">
    <source>
        <dbReference type="ARBA" id="ARBA00022475"/>
    </source>
</evidence>
<dbReference type="PANTHER" id="PTHR44757">
    <property type="entry name" value="DIGUANYLATE CYCLASE DGCP"/>
    <property type="match status" value="1"/>
</dbReference>
<evidence type="ECO:0000256" key="3">
    <source>
        <dbReference type="ARBA" id="ARBA00022692"/>
    </source>
</evidence>
<dbReference type="AlphaFoldDB" id="A0A6C2YJE7"/>
<keyword evidence="9" id="KW-0418">Kinase</keyword>
<reference evidence="9" key="1">
    <citation type="submission" date="2019-04" db="EMBL/GenBank/DDBJ databases">
        <authorList>
            <consortium name="Science for Life Laboratories"/>
        </authorList>
    </citation>
    <scope>NUCLEOTIDE SEQUENCE</scope>
    <source>
        <strain evidence="9">MBLW1</strain>
    </source>
</reference>
<comment type="subcellular location">
    <subcellularLocation>
        <location evidence="1">Cell membrane</location>
        <topology evidence="1">Multi-pass membrane protein</topology>
    </subcellularLocation>
</comment>
<feature type="transmembrane region" description="Helical" evidence="7">
    <location>
        <begin position="160"/>
        <end position="179"/>
    </location>
</feature>
<keyword evidence="4 7" id="KW-1133">Transmembrane helix</keyword>
<keyword evidence="10" id="KW-1185">Reference proteome</keyword>
<dbReference type="SMART" id="SM00091">
    <property type="entry name" value="PAS"/>
    <property type="match status" value="1"/>
</dbReference>
<dbReference type="Pfam" id="PF05231">
    <property type="entry name" value="MASE1"/>
    <property type="match status" value="1"/>
</dbReference>
<keyword evidence="5 7" id="KW-0472">Membrane</keyword>
<feature type="transmembrane region" description="Helical" evidence="7">
    <location>
        <begin position="270"/>
        <end position="293"/>
    </location>
</feature>
<keyword evidence="2" id="KW-1003">Cell membrane</keyword>
<dbReference type="Gene3D" id="3.30.450.20">
    <property type="entry name" value="PAS domain"/>
    <property type="match status" value="1"/>
</dbReference>
<evidence type="ECO:0000256" key="5">
    <source>
        <dbReference type="ARBA" id="ARBA00023136"/>
    </source>
</evidence>
<proteinExistence type="predicted"/>
<organism evidence="9">
    <name type="scientific">Tuwongella immobilis</name>
    <dbReference type="NCBI Taxonomy" id="692036"/>
    <lineage>
        <taxon>Bacteria</taxon>
        <taxon>Pseudomonadati</taxon>
        <taxon>Planctomycetota</taxon>
        <taxon>Planctomycetia</taxon>
        <taxon>Gemmatales</taxon>
        <taxon>Gemmataceae</taxon>
        <taxon>Tuwongella</taxon>
    </lineage>
</organism>
<dbReference type="RefSeq" id="WP_162656469.1">
    <property type="nucleotide sequence ID" value="NZ_LR593887.1"/>
</dbReference>
<feature type="transmembrane region" description="Helical" evidence="7">
    <location>
        <begin position="217"/>
        <end position="233"/>
    </location>
</feature>
<dbReference type="KEGG" id="tim:GMBLW1_27170"/>
<evidence type="ECO:0000256" key="6">
    <source>
        <dbReference type="SAM" id="Coils"/>
    </source>
</evidence>
<keyword evidence="3 7" id="KW-0812">Transmembrane</keyword>
<dbReference type="GO" id="GO:0016301">
    <property type="term" value="F:kinase activity"/>
    <property type="evidence" value="ECO:0007669"/>
    <property type="project" value="UniProtKB-KW"/>
</dbReference>
<protein>
    <recommendedName>
        <fullName evidence="8">PAS domain-containing protein</fullName>
    </recommendedName>
</protein>
<evidence type="ECO:0000313" key="9">
    <source>
        <dbReference type="EMBL" id="VIP01243.1"/>
    </source>
</evidence>
<dbReference type="Pfam" id="PF08447">
    <property type="entry name" value="PAS_3"/>
    <property type="match status" value="1"/>
</dbReference>
<feature type="coiled-coil region" evidence="6">
    <location>
        <begin position="421"/>
        <end position="452"/>
    </location>
</feature>
<feature type="domain" description="PAS" evidence="8">
    <location>
        <begin position="306"/>
        <end position="376"/>
    </location>
</feature>
<sequence length="521" mass="58492">MFQQLNSADAPPRLAHPLVLMVMYFAAAEIGHFLSFAGSFASFWPPSGVYVGFLLVTRVSQWPMLCLAAILGNLVSDIGFHGKTLPVSLAFSLGNTLEAVVGTWLTRRWMNEPFTFQKLRHVTIFALVNAAIAPCISASIGAGVVAWHFGADYAQAWFRWWVSDVIGVIVVGPFVVKFLKYWSRVSLESLSWLRLLEMLSLFCATTLWVTYVFSQDHYPLSWTVSLMLLWAAMRFEVRGVILSVAAMTVIAVYQTALGHGPFAALDSVEFGVSMVQLYIAANTFTFLLVSVIVSERTAASRAVAQSDARYRDLFENMQELVALVGSGAEIQFANRTFYERLGYTPKAVLGTSLLDLVHPDDQEKMRALFRRFAIGDHFTEIELRLRTQAGEEMIVKGDLSLQLVDGQIGHVRVIFHDITIRKQAEAEVTRLQTELQERVAELEAAIDRVKELRGLFPICAWCKKIRDDENYWHEVENYIASHTDAQFTHGICPICIAKVMREMENGPPTPPHTRKLPPNHS</sequence>
<dbReference type="InterPro" id="IPR000014">
    <property type="entry name" value="PAS"/>
</dbReference>
<dbReference type="EMBL" id="LR593887">
    <property type="protein sequence ID" value="VTR97912.1"/>
    <property type="molecule type" value="Genomic_DNA"/>
</dbReference>
<dbReference type="PANTHER" id="PTHR44757:SF2">
    <property type="entry name" value="BIOFILM ARCHITECTURE MAINTENANCE PROTEIN MBAA"/>
    <property type="match status" value="1"/>
</dbReference>
<dbReference type="EMBL" id="LR586016">
    <property type="protein sequence ID" value="VIP01243.1"/>
    <property type="molecule type" value="Genomic_DNA"/>
</dbReference>
<dbReference type="PROSITE" id="PS50112">
    <property type="entry name" value="PAS"/>
    <property type="match status" value="1"/>
</dbReference>
<dbReference type="GO" id="GO:0005886">
    <property type="term" value="C:plasma membrane"/>
    <property type="evidence" value="ECO:0007669"/>
    <property type="project" value="UniProtKB-SubCell"/>
</dbReference>
<evidence type="ECO:0000256" key="7">
    <source>
        <dbReference type="SAM" id="Phobius"/>
    </source>
</evidence>
<dbReference type="InterPro" id="IPR035965">
    <property type="entry name" value="PAS-like_dom_sf"/>
</dbReference>
<gene>
    <name evidence="9" type="ORF">GMBLW1_27170</name>
</gene>
<evidence type="ECO:0000259" key="8">
    <source>
        <dbReference type="PROSITE" id="PS50112"/>
    </source>
</evidence>
<dbReference type="CDD" id="cd00130">
    <property type="entry name" value="PAS"/>
    <property type="match status" value="1"/>
</dbReference>
<feature type="transmembrane region" description="Helical" evidence="7">
    <location>
        <begin position="14"/>
        <end position="37"/>
    </location>
</feature>
<feature type="transmembrane region" description="Helical" evidence="7">
    <location>
        <begin position="49"/>
        <end position="72"/>
    </location>
</feature>